<dbReference type="WBParaSite" id="SSLN_0000598001-mRNA-1">
    <property type="protein sequence ID" value="SSLN_0000598001-mRNA-1"/>
    <property type="gene ID" value="SSLN_0000598001"/>
</dbReference>
<keyword evidence="4 8" id="KW-0106">Calcium</keyword>
<dbReference type="PROSITE" id="PS50268">
    <property type="entry name" value="CADHERIN_2"/>
    <property type="match status" value="4"/>
</dbReference>
<dbReference type="PRINTS" id="PR00205">
    <property type="entry name" value="CADHERIN"/>
</dbReference>
<dbReference type="Pfam" id="PF00028">
    <property type="entry name" value="Cadherin"/>
    <property type="match status" value="2"/>
</dbReference>
<keyword evidence="3" id="KW-0677">Repeat</keyword>
<dbReference type="FunFam" id="2.60.40.60:FF:000020">
    <property type="entry name" value="Dachsous cadherin-related 1b"/>
    <property type="match status" value="1"/>
</dbReference>
<name>A0A183SNJ5_SCHSO</name>
<keyword evidence="2" id="KW-0812">Transmembrane</keyword>
<dbReference type="GO" id="GO:0005886">
    <property type="term" value="C:plasma membrane"/>
    <property type="evidence" value="ECO:0007669"/>
    <property type="project" value="InterPro"/>
</dbReference>
<organism evidence="12">
    <name type="scientific">Schistocephalus solidus</name>
    <name type="common">Tapeworm</name>
    <dbReference type="NCBI Taxonomy" id="70667"/>
    <lineage>
        <taxon>Eukaryota</taxon>
        <taxon>Metazoa</taxon>
        <taxon>Spiralia</taxon>
        <taxon>Lophotrochozoa</taxon>
        <taxon>Platyhelminthes</taxon>
        <taxon>Cestoda</taxon>
        <taxon>Eucestoda</taxon>
        <taxon>Diphyllobothriidea</taxon>
        <taxon>Diphyllobothriidae</taxon>
        <taxon>Schistocephalus</taxon>
    </lineage>
</organism>
<proteinExistence type="predicted"/>
<keyword evidence="7" id="KW-0325">Glycoprotein</keyword>
<dbReference type="InterPro" id="IPR050174">
    <property type="entry name" value="Protocadherin/Cadherin-CA"/>
</dbReference>
<dbReference type="STRING" id="70667.A0A183SNJ5"/>
<evidence type="ECO:0000313" key="12">
    <source>
        <dbReference type="WBParaSite" id="SSLN_0000598001-mRNA-1"/>
    </source>
</evidence>
<dbReference type="PANTHER" id="PTHR24028:SF146">
    <property type="entry name" value="CADHERIN 96CB, ISOFORM D-RELATED"/>
    <property type="match status" value="1"/>
</dbReference>
<gene>
    <name evidence="10" type="ORF">SSLN_LOCUS5793</name>
</gene>
<feature type="domain" description="Cadherin" evidence="9">
    <location>
        <begin position="646"/>
        <end position="742"/>
    </location>
</feature>
<evidence type="ECO:0000313" key="10">
    <source>
        <dbReference type="EMBL" id="VDL92178.1"/>
    </source>
</evidence>
<evidence type="ECO:0000256" key="4">
    <source>
        <dbReference type="ARBA" id="ARBA00022837"/>
    </source>
</evidence>
<dbReference type="GO" id="GO:0005509">
    <property type="term" value="F:calcium ion binding"/>
    <property type="evidence" value="ECO:0007669"/>
    <property type="project" value="UniProtKB-UniRule"/>
</dbReference>
<reference evidence="10 11" key="2">
    <citation type="submission" date="2018-11" db="EMBL/GenBank/DDBJ databases">
        <authorList>
            <consortium name="Pathogen Informatics"/>
        </authorList>
    </citation>
    <scope>NUCLEOTIDE SEQUENCE [LARGE SCALE GENOMIC DNA]</scope>
    <source>
        <strain evidence="10 11">NST_G2</strain>
    </source>
</reference>
<keyword evidence="5" id="KW-1133">Transmembrane helix</keyword>
<protein>
    <submittedName>
        <fullName evidence="12">Cadherin domain-containing protein</fullName>
    </submittedName>
</protein>
<sequence>MPLYPFSSYNQASGTSTMTDLAVFAPIALYSIVEETPGPQTLGDLIPILLSTEFASANGANASQLSSIVFFPSTQPFSEYFQLHRRTRTEHGREFLTTCFLELQKSIDLEEVCKIRLYGEDCAKTAQTVNIAMRGRTCCCDTSLLFCSLQLQLAMLGSHSTLPILDRFSQLQRQESFPVFLVEVRIFDANENSPTYSQAEYSLRVTEGPESTTIFQLPTARDADMGENGRITYFLTDIFVKLTTGNDWQRCPSCASLFHVIQKPAIKDSSSDRDLLYLQVNAELDREKENAYRLLVLAKDAGRPIQKTGTLYVSIEVLDSNDMKPEFSHLAYNFLIDENVPRGTFVGRVEAKDKDIGMNARVSYSLRPKHRGPPDNLFYSSANMNTPFSIHAATGVLTVNGSLDRERQTEYTVYVEATDHGSPAKSSESIVHITVLDINDNSPNVQIRMLDTIERVREINTANTNTKEIREFEITLPENLPVDVILAEIDAFDPDVGANGSVLCVLLSDVFLLRPLQAESVTIFGAAEINSTLQSNHIIKYCLHLSKPIDFEQQKFFRLVLTCYDSGTPFQRSTRSIINVFIRDENDNPPVLGDAEVITPAWKVEKWVLNSWKGEQTELIEAMKMILTENLLLLCLPKWLATKQPFLRIPATDRDAENNAKLAYHLSFFENVGLEGETYNAELFDADALTGHIFLKRNLEFVEQNCLLKIKLTVCDFGLPSLNSTLDFYILVTDENRNAPSIKILNFGLIGSLSPFQAVDVSSGSNGTIPYIPFYIPKVRKFGMVIGEVQATDMDAGFAETMFGGLKSCYVLGNPRAQDIHTPYAYAWKTDDCSTANRPLCQLHPQDLQPGTIYLHVLPSSTITENRNNEWASRRAPKSLQEQSFLVAQNADSAVFSRTDLGLHGTRKEKHVPVDIIVHNNLSAEKLVKVELCEGLCSQVNVETDVSIILSQNIQSN</sequence>
<evidence type="ECO:0000256" key="6">
    <source>
        <dbReference type="ARBA" id="ARBA00023136"/>
    </source>
</evidence>
<dbReference type="CDD" id="cd11304">
    <property type="entry name" value="Cadherin_repeat"/>
    <property type="match status" value="4"/>
</dbReference>
<evidence type="ECO:0000256" key="2">
    <source>
        <dbReference type="ARBA" id="ARBA00022692"/>
    </source>
</evidence>
<evidence type="ECO:0000256" key="1">
    <source>
        <dbReference type="ARBA" id="ARBA00004167"/>
    </source>
</evidence>
<dbReference type="SUPFAM" id="SSF49313">
    <property type="entry name" value="Cadherin-like"/>
    <property type="match status" value="4"/>
</dbReference>
<dbReference type="InterPro" id="IPR002126">
    <property type="entry name" value="Cadherin-like_dom"/>
</dbReference>
<dbReference type="InterPro" id="IPR015919">
    <property type="entry name" value="Cadherin-like_sf"/>
</dbReference>
<keyword evidence="11" id="KW-1185">Reference proteome</keyword>
<accession>A0A183SNJ5</accession>
<keyword evidence="6" id="KW-0472">Membrane</keyword>
<dbReference type="InterPro" id="IPR020894">
    <property type="entry name" value="Cadherin_CS"/>
</dbReference>
<dbReference type="PROSITE" id="PS00232">
    <property type="entry name" value="CADHERIN_1"/>
    <property type="match status" value="2"/>
</dbReference>
<evidence type="ECO:0000256" key="3">
    <source>
        <dbReference type="ARBA" id="ARBA00022737"/>
    </source>
</evidence>
<feature type="domain" description="Cadherin" evidence="9">
    <location>
        <begin position="197"/>
        <end position="327"/>
    </location>
</feature>
<dbReference type="SMART" id="SM00112">
    <property type="entry name" value="CA"/>
    <property type="match status" value="4"/>
</dbReference>
<dbReference type="AlphaFoldDB" id="A0A183SNJ5"/>
<evidence type="ECO:0000313" key="11">
    <source>
        <dbReference type="Proteomes" id="UP000275846"/>
    </source>
</evidence>
<comment type="subcellular location">
    <subcellularLocation>
        <location evidence="1">Membrane</location>
        <topology evidence="1">Single-pass membrane protein</topology>
    </subcellularLocation>
</comment>
<dbReference type="Gene3D" id="2.60.40.60">
    <property type="entry name" value="Cadherins"/>
    <property type="match status" value="4"/>
</dbReference>
<evidence type="ECO:0000256" key="7">
    <source>
        <dbReference type="ARBA" id="ARBA00023180"/>
    </source>
</evidence>
<dbReference type="EMBL" id="UYSU01033406">
    <property type="protein sequence ID" value="VDL92178.1"/>
    <property type="molecule type" value="Genomic_DNA"/>
</dbReference>
<dbReference type="GO" id="GO:0007156">
    <property type="term" value="P:homophilic cell adhesion via plasma membrane adhesion molecules"/>
    <property type="evidence" value="ECO:0007669"/>
    <property type="project" value="InterPro"/>
</dbReference>
<dbReference type="PANTHER" id="PTHR24028">
    <property type="entry name" value="CADHERIN-87A"/>
    <property type="match status" value="1"/>
</dbReference>
<evidence type="ECO:0000259" key="9">
    <source>
        <dbReference type="PROSITE" id="PS50268"/>
    </source>
</evidence>
<dbReference type="Proteomes" id="UP000275846">
    <property type="component" value="Unassembled WGS sequence"/>
</dbReference>
<feature type="domain" description="Cadherin" evidence="9">
    <location>
        <begin position="468"/>
        <end position="592"/>
    </location>
</feature>
<feature type="domain" description="Cadherin" evidence="9">
    <location>
        <begin position="328"/>
        <end position="445"/>
    </location>
</feature>
<evidence type="ECO:0000256" key="8">
    <source>
        <dbReference type="PROSITE-ProRule" id="PRU00043"/>
    </source>
</evidence>
<reference evidence="12" key="1">
    <citation type="submission" date="2016-06" db="UniProtKB">
        <authorList>
            <consortium name="WormBaseParasite"/>
        </authorList>
    </citation>
    <scope>IDENTIFICATION</scope>
</reference>
<dbReference type="OrthoDB" id="6271068at2759"/>
<evidence type="ECO:0000256" key="5">
    <source>
        <dbReference type="ARBA" id="ARBA00022989"/>
    </source>
</evidence>